<accession>A0ABT0ESD7</accession>
<keyword evidence="2" id="KW-1185">Reference proteome</keyword>
<gene>
    <name evidence="1" type="ORF">L9059_00210</name>
</gene>
<evidence type="ECO:0000313" key="1">
    <source>
        <dbReference type="EMBL" id="MCK1788635.1"/>
    </source>
</evidence>
<comment type="caution">
    <text evidence="1">The sequence shown here is derived from an EMBL/GenBank/DDBJ whole genome shotgun (WGS) entry which is preliminary data.</text>
</comment>
<dbReference type="RefSeq" id="WP_247285422.1">
    <property type="nucleotide sequence ID" value="NZ_JAKNRW010000001.1"/>
</dbReference>
<protein>
    <submittedName>
        <fullName evidence="1">Uncharacterized protein</fullName>
    </submittedName>
</protein>
<dbReference type="Proteomes" id="UP001299876">
    <property type="component" value="Unassembled WGS sequence"/>
</dbReference>
<reference evidence="1 2" key="1">
    <citation type="submission" date="2022-02" db="EMBL/GenBank/DDBJ databases">
        <title>Comparative genomics of the first Antarctic Pseudomonas spp. capable of biotransforming 2,4,6-Trinitrotoluene.</title>
        <authorList>
            <person name="Cabrera M.A."/>
            <person name="Marquez S.L."/>
            <person name="Perez-Donoso J.M."/>
        </authorList>
    </citation>
    <scope>NUCLEOTIDE SEQUENCE [LARGE SCALE GENOMIC DNA]</scope>
    <source>
        <strain evidence="1 2">TNT19</strain>
    </source>
</reference>
<evidence type="ECO:0000313" key="2">
    <source>
        <dbReference type="Proteomes" id="UP001299876"/>
    </source>
</evidence>
<sequence>MNRAFNRAVIEHLLDIQHRDLSAGAVTTRLIQAAGDAIADILLDHGYRLERSFLDGRDVVHSYINPRTGEAIDDIGFTLELIDDGNSGANLSVLVRTDGASPGSPEGFSEPVRSSRSWYLPMKNGATASDLFALSANQKTHAPFEWRAAA</sequence>
<dbReference type="EMBL" id="JAKNRW010000001">
    <property type="protein sequence ID" value="MCK1788635.1"/>
    <property type="molecule type" value="Genomic_DNA"/>
</dbReference>
<organism evidence="1 2">
    <name type="scientific">Pseudomonas violetae</name>
    <dbReference type="NCBI Taxonomy" id="2915813"/>
    <lineage>
        <taxon>Bacteria</taxon>
        <taxon>Pseudomonadati</taxon>
        <taxon>Pseudomonadota</taxon>
        <taxon>Gammaproteobacteria</taxon>
        <taxon>Pseudomonadales</taxon>
        <taxon>Pseudomonadaceae</taxon>
        <taxon>Pseudomonas</taxon>
    </lineage>
</organism>
<proteinExistence type="predicted"/>
<name>A0ABT0ESD7_9PSED</name>